<gene>
    <name evidence="1" type="ORF">HUO07_07230</name>
</gene>
<dbReference type="EMBL" id="JABWCV010000006">
    <property type="protein sequence ID" value="NVF13963.1"/>
    <property type="molecule type" value="Genomic_DNA"/>
</dbReference>
<evidence type="ECO:0000313" key="1">
    <source>
        <dbReference type="EMBL" id="NVF13963.1"/>
    </source>
</evidence>
<proteinExistence type="predicted"/>
<keyword evidence="2" id="KW-1185">Reference proteome</keyword>
<dbReference type="Proteomes" id="UP000589984">
    <property type="component" value="Unassembled WGS sequence"/>
</dbReference>
<dbReference type="AlphaFoldDB" id="A0A7Y6V7X2"/>
<protein>
    <submittedName>
        <fullName evidence="1">Uncharacterized protein</fullName>
    </submittedName>
</protein>
<comment type="caution">
    <text evidence="1">The sequence shown here is derived from an EMBL/GenBank/DDBJ whole genome shotgun (WGS) entry which is preliminary data.</text>
</comment>
<name>A0A7Y6V7X2_9GAMM</name>
<evidence type="ECO:0000313" key="2">
    <source>
        <dbReference type="Proteomes" id="UP000589984"/>
    </source>
</evidence>
<organism evidence="1 2">
    <name type="scientific">Vreelandella maris</name>
    <dbReference type="NCBI Taxonomy" id="2729617"/>
    <lineage>
        <taxon>Bacteria</taxon>
        <taxon>Pseudomonadati</taxon>
        <taxon>Pseudomonadota</taxon>
        <taxon>Gammaproteobacteria</taxon>
        <taxon>Oceanospirillales</taxon>
        <taxon>Halomonadaceae</taxon>
        <taxon>Vreelandella</taxon>
    </lineage>
</organism>
<reference evidence="1 2" key="1">
    <citation type="submission" date="2020-06" db="EMBL/GenBank/DDBJ databases">
        <title>Halomonas sp. QX-1 draft genome sequence.</title>
        <authorList>
            <person name="Qiu X."/>
        </authorList>
    </citation>
    <scope>NUCLEOTIDE SEQUENCE [LARGE SCALE GENOMIC DNA]</scope>
    <source>
        <strain evidence="1 2">QX-1</strain>
    </source>
</reference>
<dbReference type="RefSeq" id="WP_176303006.1">
    <property type="nucleotide sequence ID" value="NZ_JABWCV010000006.1"/>
</dbReference>
<sequence length="182" mass="21367">MSFNRYRVQSAVELDIGCNDLTKWKSYLHKFKDYEVTTTRREKLRVELKKDAADLYFKAIFSLLDAINGLYHGRHSWAVIKVYYSVFFLLRCSLATKNVAFLKNNGIYTLNLEEGEKPQRRDQGTHLGERVSGDHKTTTVTFMSVFSDTDILLTNTVNGKNVYDWLMELRNQVNYRERVYRA</sequence>
<accession>A0A7Y6V7X2</accession>